<dbReference type="Proteomes" id="UP000662783">
    <property type="component" value="Chromosome"/>
</dbReference>
<evidence type="ECO:0000313" key="3">
    <source>
        <dbReference type="EMBL" id="QSE97961.1"/>
    </source>
</evidence>
<evidence type="ECO:0000256" key="1">
    <source>
        <dbReference type="SAM" id="Phobius"/>
    </source>
</evidence>
<dbReference type="PANTHER" id="PTHR30566:SF25">
    <property type="entry name" value="INNER MEMBRANE PROTEIN"/>
    <property type="match status" value="1"/>
</dbReference>
<evidence type="ECO:0000313" key="4">
    <source>
        <dbReference type="Proteomes" id="UP000662783"/>
    </source>
</evidence>
<keyword evidence="1" id="KW-0812">Transmembrane</keyword>
<dbReference type="EMBL" id="CP070608">
    <property type="protein sequence ID" value="QSE97961.1"/>
    <property type="molecule type" value="Genomic_DNA"/>
</dbReference>
<dbReference type="Gene3D" id="1.10.287.1260">
    <property type="match status" value="1"/>
</dbReference>
<dbReference type="GO" id="GO:0016020">
    <property type="term" value="C:membrane"/>
    <property type="evidence" value="ECO:0007669"/>
    <property type="project" value="InterPro"/>
</dbReference>
<keyword evidence="4" id="KW-1185">Reference proteome</keyword>
<feature type="transmembrane region" description="Helical" evidence="1">
    <location>
        <begin position="132"/>
        <end position="154"/>
    </location>
</feature>
<feature type="domain" description="Mechanosensitive ion channel MscS" evidence="2">
    <location>
        <begin position="182"/>
        <end position="248"/>
    </location>
</feature>
<evidence type="ECO:0000259" key="2">
    <source>
        <dbReference type="Pfam" id="PF00924"/>
    </source>
</evidence>
<dbReference type="RefSeq" id="WP_205722469.1">
    <property type="nucleotide sequence ID" value="NZ_CP070608.1"/>
</dbReference>
<keyword evidence="1" id="KW-0472">Membrane</keyword>
<dbReference type="PANTHER" id="PTHR30566">
    <property type="entry name" value="YNAI-RELATED MECHANOSENSITIVE ION CHANNEL"/>
    <property type="match status" value="1"/>
</dbReference>
<organism evidence="3 4">
    <name type="scientific">Fulvivirga lutea</name>
    <dbReference type="NCBI Taxonomy" id="2810512"/>
    <lineage>
        <taxon>Bacteria</taxon>
        <taxon>Pseudomonadati</taxon>
        <taxon>Bacteroidota</taxon>
        <taxon>Cytophagia</taxon>
        <taxon>Cytophagales</taxon>
        <taxon>Fulvivirgaceae</taxon>
        <taxon>Fulvivirga</taxon>
    </lineage>
</organism>
<name>A0A975A1L7_9BACT</name>
<protein>
    <submittedName>
        <fullName evidence="3">Mechanosensitive ion channel</fullName>
    </submittedName>
</protein>
<dbReference type="InterPro" id="IPR006685">
    <property type="entry name" value="MscS_channel_2nd"/>
</dbReference>
<gene>
    <name evidence="3" type="ORF">JR347_02440</name>
</gene>
<dbReference type="SUPFAM" id="SSF50182">
    <property type="entry name" value="Sm-like ribonucleoproteins"/>
    <property type="match status" value="1"/>
</dbReference>
<accession>A0A975A1L7</accession>
<dbReference type="InterPro" id="IPR010920">
    <property type="entry name" value="LSM_dom_sf"/>
</dbReference>
<dbReference type="KEGG" id="fuv:JR347_02440"/>
<reference evidence="3" key="1">
    <citation type="submission" date="2021-02" db="EMBL/GenBank/DDBJ databases">
        <title>Fulvivirga sp. S481 isolated from sea water.</title>
        <authorList>
            <person name="Bae S.S."/>
            <person name="Baek K."/>
        </authorList>
    </citation>
    <scope>NUCLEOTIDE SEQUENCE</scope>
    <source>
        <strain evidence="3">S481</strain>
    </source>
</reference>
<dbReference type="GO" id="GO:0008381">
    <property type="term" value="F:mechanosensitive monoatomic ion channel activity"/>
    <property type="evidence" value="ECO:0007669"/>
    <property type="project" value="UniProtKB-ARBA"/>
</dbReference>
<feature type="transmembrane region" description="Helical" evidence="1">
    <location>
        <begin position="92"/>
        <end position="111"/>
    </location>
</feature>
<sequence>MSWNELIQLSYFRVALVSIIAFIGAIIIRWAFFKIINRYAENDDLLFIQALKNRLNNSIFLFIPFVAMRIILDVEYPDQLGWLKSCVEILVVVSITILIIKLIYVIQDVLFEQFDMNKDDNIKERKALTQIIFIRKLVIVVVALIAMAIVLLSFDSVRKYGATILTSAGVAGIIVGFAAQKTLSNLLAGIQIAFTQPIRIDDAVVVEDEWGWIEEINLTYVVVRIWDLRRLVLPITYFTETPFQNWTKSSSQILGATILYLDYTTPIDKLREEFDKILERSEHWDKDKKSLQVTDASEKTIKVRMLMTARNSPEAWDLRCFVREEMVKYIQKNHPESLPTFRANINEKS</sequence>
<feature type="transmembrane region" description="Helical" evidence="1">
    <location>
        <begin position="160"/>
        <end position="179"/>
    </location>
</feature>
<keyword evidence="1" id="KW-1133">Transmembrane helix</keyword>
<dbReference type="AlphaFoldDB" id="A0A975A1L7"/>
<feature type="transmembrane region" description="Helical" evidence="1">
    <location>
        <begin position="12"/>
        <end position="33"/>
    </location>
</feature>
<proteinExistence type="predicted"/>
<dbReference type="Pfam" id="PF00924">
    <property type="entry name" value="MS_channel_2nd"/>
    <property type="match status" value="1"/>
</dbReference>